<dbReference type="Gene3D" id="1.25.40.10">
    <property type="entry name" value="Tetratricopeptide repeat domain"/>
    <property type="match status" value="2"/>
</dbReference>
<dbReference type="InterPro" id="IPR011990">
    <property type="entry name" value="TPR-like_helical_dom_sf"/>
</dbReference>
<dbReference type="InterPro" id="IPR024983">
    <property type="entry name" value="CHAT_dom"/>
</dbReference>
<feature type="compositionally biased region" description="Polar residues" evidence="1">
    <location>
        <begin position="24"/>
        <end position="35"/>
    </location>
</feature>
<accession>A0A1I1W9A9</accession>
<organism evidence="3 4">
    <name type="scientific">Actinopolyspora alba</name>
    <dbReference type="NCBI Taxonomy" id="673379"/>
    <lineage>
        <taxon>Bacteria</taxon>
        <taxon>Bacillati</taxon>
        <taxon>Actinomycetota</taxon>
        <taxon>Actinomycetes</taxon>
        <taxon>Actinopolysporales</taxon>
        <taxon>Actinopolysporaceae</taxon>
        <taxon>Actinopolyspora</taxon>
        <taxon>Actinopolyspora alba group</taxon>
    </lineage>
</organism>
<evidence type="ECO:0000259" key="2">
    <source>
        <dbReference type="Pfam" id="PF12770"/>
    </source>
</evidence>
<gene>
    <name evidence="3" type="ORF">SAMN04487819_10586</name>
</gene>
<dbReference type="SUPFAM" id="SSF48452">
    <property type="entry name" value="TPR-like"/>
    <property type="match status" value="1"/>
</dbReference>
<evidence type="ECO:0000256" key="1">
    <source>
        <dbReference type="SAM" id="MobiDB-lite"/>
    </source>
</evidence>
<feature type="domain" description="CHAT" evidence="2">
    <location>
        <begin position="831"/>
        <end position="1101"/>
    </location>
</feature>
<feature type="region of interest" description="Disordered" evidence="1">
    <location>
        <begin position="1"/>
        <end position="88"/>
    </location>
</feature>
<keyword evidence="4" id="KW-1185">Reference proteome</keyword>
<dbReference type="Pfam" id="PF12770">
    <property type="entry name" value="CHAT"/>
    <property type="match status" value="1"/>
</dbReference>
<name>A0A1I1W9A9_9ACTN</name>
<reference evidence="4" key="1">
    <citation type="submission" date="2016-10" db="EMBL/GenBank/DDBJ databases">
        <authorList>
            <person name="Varghese N."/>
            <person name="Submissions S."/>
        </authorList>
    </citation>
    <scope>NUCLEOTIDE SEQUENCE [LARGE SCALE GENOMIC DNA]</scope>
    <source>
        <strain evidence="4">DSM 45004</strain>
    </source>
</reference>
<dbReference type="RefSeq" id="WP_092926263.1">
    <property type="nucleotide sequence ID" value="NZ_FOMZ01000005.1"/>
</dbReference>
<evidence type="ECO:0000313" key="3">
    <source>
        <dbReference type="EMBL" id="SFD91704.1"/>
    </source>
</evidence>
<dbReference type="EMBL" id="FOMZ01000005">
    <property type="protein sequence ID" value="SFD91704.1"/>
    <property type="molecule type" value="Genomic_DNA"/>
</dbReference>
<feature type="compositionally biased region" description="Low complexity" evidence="1">
    <location>
        <begin position="74"/>
        <end position="84"/>
    </location>
</feature>
<dbReference type="Proteomes" id="UP000198716">
    <property type="component" value="Unassembled WGS sequence"/>
</dbReference>
<feature type="compositionally biased region" description="Basic and acidic residues" evidence="1">
    <location>
        <begin position="10"/>
        <end position="21"/>
    </location>
</feature>
<protein>
    <submittedName>
        <fullName evidence="3">CHAT domain-containing protein</fullName>
    </submittedName>
</protein>
<proteinExistence type="predicted"/>
<sequence>MDNKVNQQDRTPRDDRTERPTPEQGASGTGNSWFTNEVDESPSPEQPGQREPGQRESRQQQPQQQQRGTAVTHSAAARAAAPRSAEQDAEQRYADALAALNRMMSTFDFKELSWVTEVLRATAGALPEQDPSRPGVLNNLGSAAQLAHLASGDLAHLEDAVSYYRSAAEAASSDDPDVVLYLSNLALALTDCAGRKGSAEQAVEAVDVARLGVERTGTAGAGGTDSDSADLPRHRDTALIRLGNALKLHARLAADNDSDDESIEVFQAALRESSGQDGAQRPEGPDLMISLGSALLRRHERTTDPNDLDEGIKYLRTGVGMLPDGQHRRWMLLRFAEALRLRYRQRGDLTDLQSAINELFGVLDDLESGNPVLGKLIWNLTSATVEHLDSSGESGNLYRALKTISPVMRNLATDDPNRAVALASYGALARRHYLHAGNTAALDTAVAAGEAALDAETTAPKRCAVLNSLASTLITRFERAGQQSDLDRAHAAASEALQDSEQRTAPQYTAYAQLGVVSTHQHRLNSRNDELETAIEMFDRALIAMPDSAPERVTVATHLGRALQTLHRRTGRRKLYRWARRTLTEAATLPTGPADQRLKAANLCGRLAAQAHRWSEALESFTLAVELLPLVTQGKRAVATPTVQRRWAHVTADAAACAIEVGKPERAVELLEHGRAALLSELMPAGSELGQLNLTHPDLATDAVRLRRLLDRHPEEPILGGVDVIDDVRRRRWLADTWDELLGEIRNESGGDRMRPWSFDTLASAADEGAVVLVNLSEFRSDAVIVFGGRALVVRLPGVTPELAEEHAASALNAAQQAQRTADTERTLGITLDWLWQHVTRPVLERMGYTRTPPQGARWPRLWWSTQGAAAFLPLHAATSTAGDSALDRVVSSHTPGLRVLLTTKRRRERTGADTALIAGPSDERTPEQPGRIPARHWSSATAMSERDHTADDVFAAFGHHQLIHVCEPSTQHAAQPAAGLVLDREDRARSLNLLDIGQRDFGDAKFLCLARCRTKDTPSAAALTMAGAFAFIGFAHVISTLWAMHRGPAEDVLAALYAELARDGEFRAEFSAGVLHATTRRLRRRYPEAPTLWAGYTHVGV</sequence>
<evidence type="ECO:0000313" key="4">
    <source>
        <dbReference type="Proteomes" id="UP000198716"/>
    </source>
</evidence>
<dbReference type="AlphaFoldDB" id="A0A1I1W9A9"/>